<dbReference type="EMBL" id="MASJ01000003">
    <property type="protein sequence ID" value="OCS87790.1"/>
    <property type="molecule type" value="Genomic_DNA"/>
</dbReference>
<dbReference type="AlphaFoldDB" id="A0A1C0YKV8"/>
<dbReference type="PANTHER" id="PTHR34580:SF1">
    <property type="entry name" value="PROTEIN PAFC"/>
    <property type="match status" value="1"/>
</dbReference>
<evidence type="ECO:0000313" key="4">
    <source>
        <dbReference type="Proteomes" id="UP000093199"/>
    </source>
</evidence>
<dbReference type="Pfam" id="PF13280">
    <property type="entry name" value="WYL"/>
    <property type="match status" value="1"/>
</dbReference>
<dbReference type="PROSITE" id="PS52050">
    <property type="entry name" value="WYL"/>
    <property type="match status" value="1"/>
</dbReference>
<dbReference type="Proteomes" id="UP000093199">
    <property type="component" value="Unassembled WGS sequence"/>
</dbReference>
<comment type="caution">
    <text evidence="3">The sequence shown here is derived from an EMBL/GenBank/DDBJ whole genome shotgun (WGS) entry which is preliminary data.</text>
</comment>
<feature type="domain" description="WYL" evidence="1">
    <location>
        <begin position="142"/>
        <end position="212"/>
    </location>
</feature>
<reference evidence="3 4" key="1">
    <citation type="submission" date="2016-07" db="EMBL/GenBank/DDBJ databases">
        <title>Caryophanon tenue genome sequencing.</title>
        <authorList>
            <person name="Verma A."/>
            <person name="Pal Y."/>
            <person name="Krishnamurthi S."/>
        </authorList>
    </citation>
    <scope>NUCLEOTIDE SEQUENCE [LARGE SCALE GENOMIC DNA]</scope>
    <source>
        <strain evidence="3 4">DSM 14152</strain>
    </source>
</reference>
<evidence type="ECO:0000313" key="3">
    <source>
        <dbReference type="EMBL" id="OCS87790.1"/>
    </source>
</evidence>
<dbReference type="PANTHER" id="PTHR34580">
    <property type="match status" value="1"/>
</dbReference>
<dbReference type="RefSeq" id="WP_066543589.1">
    <property type="nucleotide sequence ID" value="NZ_MASJ01000003.1"/>
</dbReference>
<organism evidence="3 4">
    <name type="scientific">Caryophanon tenue</name>
    <dbReference type="NCBI Taxonomy" id="33978"/>
    <lineage>
        <taxon>Bacteria</taxon>
        <taxon>Bacillati</taxon>
        <taxon>Bacillota</taxon>
        <taxon>Bacilli</taxon>
        <taxon>Bacillales</taxon>
        <taxon>Caryophanaceae</taxon>
        <taxon>Caryophanon</taxon>
    </lineage>
</organism>
<evidence type="ECO:0000259" key="2">
    <source>
        <dbReference type="Pfam" id="PF25583"/>
    </source>
</evidence>
<protein>
    <submittedName>
        <fullName evidence="3">Uncharacterized protein</fullName>
    </submittedName>
</protein>
<dbReference type="STRING" id="33978.A6M13_10855"/>
<gene>
    <name evidence="3" type="ORF">A6M13_10855</name>
</gene>
<dbReference type="InterPro" id="IPR026881">
    <property type="entry name" value="WYL_dom"/>
</dbReference>
<dbReference type="InterPro" id="IPR051534">
    <property type="entry name" value="CBASS_pafABC_assoc_protein"/>
</dbReference>
<feature type="domain" description="WCX" evidence="2">
    <location>
        <begin position="245"/>
        <end position="315"/>
    </location>
</feature>
<accession>A0A1C0YKV8</accession>
<dbReference type="OrthoDB" id="86031at2"/>
<dbReference type="Pfam" id="PF25583">
    <property type="entry name" value="WCX"/>
    <property type="match status" value="1"/>
</dbReference>
<keyword evidence="4" id="KW-1185">Reference proteome</keyword>
<name>A0A1C0YKV8_9BACL</name>
<proteinExistence type="predicted"/>
<sequence>METSQNQRLLSMYSRLLDGERLKKSHEAERYGVSPKTIQRDITDLREILAFDNIELPYDKRDNSYYLSHYKRAFKGEFSYSLAKILFDSRAFRKDELQHILNVLIDTTIVTDRKKVRALASNELEHYTPVRHNKWLMNTVWELANASHHSQYVEMYYLKEHDKTASRRIIKPLGIIFSEYYFYIIAYDAQQEETDKQIPITFRVDRITDFTVLDSNFSQPYASRFEEGKFRKRVQFMHSGELIHLKFKFSGASPQAVLDRLPTATYVQKEDYFIFSAEVFSRGIQMWLLSQGHHIEVLEPASLRAEMQQTITNMLARYS</sequence>
<dbReference type="InterPro" id="IPR057727">
    <property type="entry name" value="WCX_dom"/>
</dbReference>
<evidence type="ECO:0000259" key="1">
    <source>
        <dbReference type="Pfam" id="PF13280"/>
    </source>
</evidence>